<protein>
    <submittedName>
        <fullName evidence="2">Uncharacterized protein</fullName>
    </submittedName>
</protein>
<organism evidence="2">
    <name type="scientific">viral metagenome</name>
    <dbReference type="NCBI Taxonomy" id="1070528"/>
    <lineage>
        <taxon>unclassified sequences</taxon>
        <taxon>metagenomes</taxon>
        <taxon>organismal metagenomes</taxon>
    </lineage>
</organism>
<dbReference type="EMBL" id="MN739972">
    <property type="protein sequence ID" value="QHT80555.1"/>
    <property type="molecule type" value="Genomic_DNA"/>
</dbReference>
<accession>A0A6C0HK75</accession>
<evidence type="ECO:0000313" key="2">
    <source>
        <dbReference type="EMBL" id="QHT80555.1"/>
    </source>
</evidence>
<feature type="region of interest" description="Disordered" evidence="1">
    <location>
        <begin position="407"/>
        <end position="433"/>
    </location>
</feature>
<proteinExistence type="predicted"/>
<dbReference type="SUPFAM" id="SSF63829">
    <property type="entry name" value="Calcium-dependent phosphotriesterase"/>
    <property type="match status" value="1"/>
</dbReference>
<sequence length="688" mass="71503">MLLFFLVFALLAKNVWDYFTKKGRVEGFATAVSENATTVLKYSNNSKQVYMIFDGGTNTSKIYFDPDNGNVFSFGTNNTTLKVLSREYGTLTTVNISGDFDSGNGLTISKTKMLSYYNDGWVKQIDVGTTVVPYIAYIPFGKNTLIHVFDSTQHIRTRYFDSDGNIFGTTDPTDRAMVGSSTTPAFVSKSITFPNPTPTTAKIVDFSMSFVYGSLSGGSFLSKTPSSKIPTAANFTIALNAASTAITVSGDISWNSVTLNTVATATSNTITIPRREGFTTIMKEGFATTDLTTVSVAYYPNKVYKVASEVYVDLLNSYLVLSTTSGTTKVYDNTSLELDATESQSNVTRVKFNAWAVNGISDAVDYFVVYMDNGRKTIVVKVVKVSGDFKIETIKRIEDGVLVTADKSSTTSSDSSSESSSSTTSTSSSSSLCGSDSLEVKIAGVSLCVPTSQALTYASAFFGGGMSPGDNFIRKTEVVPPVCPQCPQCPSGNVCSNCGGHGGSGTSDKSGSSLLRDTGSGASSLLRDGAGGADSLIRDAASGAVNTATNAASGITGVAKDTVGGAVGIGRELIGGTVGLAQGAVSGIGSGVYGAATSIGGGLGSIGNGLGNLVTQTNPAIPNGGGGVNPSYGYGYPGGGYGSNQNAYLNSTGAQVPGIDPYSYYGALSQRPTSNFMPRTADFSTFGK</sequence>
<feature type="compositionally biased region" description="Low complexity" evidence="1">
    <location>
        <begin position="408"/>
        <end position="431"/>
    </location>
</feature>
<dbReference type="AlphaFoldDB" id="A0A6C0HK75"/>
<reference evidence="2" key="1">
    <citation type="journal article" date="2020" name="Nature">
        <title>Giant virus diversity and host interactions through global metagenomics.</title>
        <authorList>
            <person name="Schulz F."/>
            <person name="Roux S."/>
            <person name="Paez-Espino D."/>
            <person name="Jungbluth S."/>
            <person name="Walsh D.A."/>
            <person name="Denef V.J."/>
            <person name="McMahon K.D."/>
            <person name="Konstantinidis K.T."/>
            <person name="Eloe-Fadrosh E.A."/>
            <person name="Kyrpides N.C."/>
            <person name="Woyke T."/>
        </authorList>
    </citation>
    <scope>NUCLEOTIDE SEQUENCE</scope>
    <source>
        <strain evidence="2">GVMAG-M-3300023184-120</strain>
    </source>
</reference>
<name>A0A6C0HK75_9ZZZZ</name>
<evidence type="ECO:0000256" key="1">
    <source>
        <dbReference type="SAM" id="MobiDB-lite"/>
    </source>
</evidence>